<protein>
    <submittedName>
        <fullName evidence="1">Uncharacterized protein</fullName>
    </submittedName>
</protein>
<organism evidence="1 2">
    <name type="scientific">Pseudozyma antarctica</name>
    <name type="common">Yeast</name>
    <name type="synonym">Candida antarctica</name>
    <dbReference type="NCBI Taxonomy" id="84753"/>
    <lineage>
        <taxon>Eukaryota</taxon>
        <taxon>Fungi</taxon>
        <taxon>Dikarya</taxon>
        <taxon>Basidiomycota</taxon>
        <taxon>Ustilaginomycotina</taxon>
        <taxon>Ustilaginomycetes</taxon>
        <taxon>Ustilaginales</taxon>
        <taxon>Ustilaginaceae</taxon>
        <taxon>Moesziomyces</taxon>
    </lineage>
</organism>
<dbReference type="RefSeq" id="XP_014657692.1">
    <property type="nucleotide sequence ID" value="XM_014802206.1"/>
</dbReference>
<sequence length="282" mass="30971">MRLSVSLLFVAVLALAGSVCAGDDFWRGVAELANLADNDERVMHFRTTGELAPDVGKQAGQSGAREAGPRFQPAAPSIATSGFSHPGSVLAAEPFESSSAHLEGPGSSLRIPESFALLREAHAPPRLSLEDRQSILSRVATHVGRLSKVLELGTFRPYQGTDEKLPWALIEETFSNTRARFRKAEPGIYVIPEKYNPARPYITVGEGGSRMLMQRPALWQLFVWRTFEKEGSPGTYFQYIGVIDRSATPSSPARKLPGFNIGRVIMDRGQDWVYVPYKVAPQ</sequence>
<dbReference type="EMBL" id="DF830071">
    <property type="protein sequence ID" value="GAK64052.1"/>
    <property type="molecule type" value="Genomic_DNA"/>
</dbReference>
<dbReference type="HOGENOM" id="CLU_986940_0_0_1"/>
<evidence type="ECO:0000313" key="2">
    <source>
        <dbReference type="Proteomes" id="UP000053758"/>
    </source>
</evidence>
<dbReference type="Proteomes" id="UP000053758">
    <property type="component" value="Unassembled WGS sequence"/>
</dbReference>
<name>A0A081CBK6_PSEA2</name>
<dbReference type="GeneID" id="26303022"/>
<keyword evidence="2" id="KW-1185">Reference proteome</keyword>
<accession>A0A081CBK6</accession>
<reference evidence="2" key="1">
    <citation type="journal article" date="2014" name="Genome Announc.">
        <title>Draft Genome Sequence of the Yeast Pseudozyma antarctica Type Strain JCM10317, a Producer of the Glycolipid Biosurfactants, Mannosylerythritol Lipids.</title>
        <authorList>
            <person name="Saika A."/>
            <person name="Koike H."/>
            <person name="Hori T."/>
            <person name="Fukuoka T."/>
            <person name="Sato S."/>
            <person name="Habe H."/>
            <person name="Kitamoto D."/>
            <person name="Morita T."/>
        </authorList>
    </citation>
    <scope>NUCLEOTIDE SEQUENCE [LARGE SCALE GENOMIC DNA]</scope>
    <source>
        <strain evidence="2">JCM 10317</strain>
    </source>
</reference>
<proteinExistence type="predicted"/>
<gene>
    <name evidence="1" type="ORF">PAN0_004c2261</name>
</gene>
<dbReference type="AlphaFoldDB" id="A0A081CBK6"/>
<evidence type="ECO:0000313" key="1">
    <source>
        <dbReference type="EMBL" id="GAK64052.1"/>
    </source>
</evidence>